<accession>A0A9Q3S177</accession>
<evidence type="ECO:0000256" key="1">
    <source>
        <dbReference type="SAM" id="Phobius"/>
    </source>
</evidence>
<comment type="caution">
    <text evidence="2">The sequence shown here is derived from an EMBL/GenBank/DDBJ whole genome shotgun (WGS) entry which is preliminary data.</text>
</comment>
<keyword evidence="1" id="KW-1133">Transmembrane helix</keyword>
<dbReference type="Pfam" id="PF05545">
    <property type="entry name" value="FixQ"/>
    <property type="match status" value="1"/>
</dbReference>
<keyword evidence="1" id="KW-0472">Membrane</keyword>
<dbReference type="RefSeq" id="WP_221428777.1">
    <property type="nucleotide sequence ID" value="NZ_CP095080.1"/>
</dbReference>
<proteinExistence type="predicted"/>
<reference evidence="2" key="1">
    <citation type="submission" date="2021-06" db="EMBL/GenBank/DDBJ databases">
        <title>50 bacteria genomes isolated from Dapeng, Shenzhen, China.</title>
        <authorList>
            <person name="Zheng W."/>
            <person name="Yu S."/>
            <person name="Huang Y."/>
        </authorList>
    </citation>
    <scope>NUCLEOTIDE SEQUENCE</scope>
    <source>
        <strain evidence="2">DP4N28-2</strain>
    </source>
</reference>
<dbReference type="EMBL" id="JAHVKP010000001">
    <property type="protein sequence ID" value="MBY6218076.1"/>
    <property type="molecule type" value="Genomic_DNA"/>
</dbReference>
<keyword evidence="1" id="KW-0812">Transmembrane</keyword>
<evidence type="ECO:0000313" key="3">
    <source>
        <dbReference type="Proteomes" id="UP000824927"/>
    </source>
</evidence>
<name>A0A9Q3S177_9SPHN</name>
<dbReference type="InterPro" id="IPR008621">
    <property type="entry name" value="Cbb3-typ_cyt_oxidase_comp"/>
</dbReference>
<dbReference type="CDD" id="cd01324">
    <property type="entry name" value="cbb3_Oxidase_CcoQ"/>
    <property type="match status" value="1"/>
</dbReference>
<dbReference type="AlphaFoldDB" id="A0A9Q3S177"/>
<sequence length="52" mass="6096">MYEMLRHFADSYFLIVMLILFIGLSAWPFRPGAREHNHNAAHSIFEDKTDGE</sequence>
<evidence type="ECO:0000313" key="2">
    <source>
        <dbReference type="EMBL" id="MBY6218076.1"/>
    </source>
</evidence>
<dbReference type="Proteomes" id="UP000824927">
    <property type="component" value="Unassembled WGS sequence"/>
</dbReference>
<protein>
    <submittedName>
        <fullName evidence="2">Cbb3-type cytochrome c oxidase subunit 3</fullName>
    </submittedName>
</protein>
<feature type="transmembrane region" description="Helical" evidence="1">
    <location>
        <begin position="12"/>
        <end position="29"/>
    </location>
</feature>
<organism evidence="2 3">
    <name type="scientific">Qipengyuania aquimaris</name>
    <dbReference type="NCBI Taxonomy" id="255984"/>
    <lineage>
        <taxon>Bacteria</taxon>
        <taxon>Pseudomonadati</taxon>
        <taxon>Pseudomonadota</taxon>
        <taxon>Alphaproteobacteria</taxon>
        <taxon>Sphingomonadales</taxon>
        <taxon>Erythrobacteraceae</taxon>
        <taxon>Qipengyuania</taxon>
    </lineage>
</organism>
<gene>
    <name evidence="2" type="ORF">KUV31_06935</name>
</gene>